<dbReference type="GO" id="GO:0019843">
    <property type="term" value="F:rRNA binding"/>
    <property type="evidence" value="ECO:0007669"/>
    <property type="project" value="UniProtKB-UniRule"/>
</dbReference>
<dbReference type="STRING" id="1817832.A3J48_02935"/>
<comment type="function">
    <text evidence="5">One of two assembly initiator proteins, it binds directly to the 5'-end of the 23S rRNA, where it nucleates assembly of the 50S subunit.</text>
</comment>
<feature type="domain" description="KOW" evidence="7">
    <location>
        <begin position="5"/>
        <end position="32"/>
    </location>
</feature>
<dbReference type="GO" id="GO:0003735">
    <property type="term" value="F:structural constituent of ribosome"/>
    <property type="evidence" value="ECO:0007669"/>
    <property type="project" value="InterPro"/>
</dbReference>
<dbReference type="GO" id="GO:1990904">
    <property type="term" value="C:ribonucleoprotein complex"/>
    <property type="evidence" value="ECO:0007669"/>
    <property type="project" value="UniProtKB-KW"/>
</dbReference>
<dbReference type="AlphaFoldDB" id="A0A1F5P5L2"/>
<accession>A0A1F5P5L2</accession>
<dbReference type="EMBL" id="MFES01000027">
    <property type="protein sequence ID" value="OGE85104.1"/>
    <property type="molecule type" value="Genomic_DNA"/>
</dbReference>
<evidence type="ECO:0000256" key="1">
    <source>
        <dbReference type="ARBA" id="ARBA00010618"/>
    </source>
</evidence>
<dbReference type="SMART" id="SM00739">
    <property type="entry name" value="KOW"/>
    <property type="match status" value="1"/>
</dbReference>
<keyword evidence="5" id="KW-0699">rRNA-binding</keyword>
<dbReference type="Proteomes" id="UP000176786">
    <property type="component" value="Unassembled WGS sequence"/>
</dbReference>
<comment type="function">
    <text evidence="5">One of the proteins that surrounds the polypeptide exit tunnel on the outside of the subunit.</text>
</comment>
<evidence type="ECO:0000256" key="5">
    <source>
        <dbReference type="HAMAP-Rule" id="MF_01326"/>
    </source>
</evidence>
<dbReference type="InterPro" id="IPR057264">
    <property type="entry name" value="Ribosomal_uL24_C"/>
</dbReference>
<dbReference type="InterPro" id="IPR008991">
    <property type="entry name" value="Translation_prot_SH3-like_sf"/>
</dbReference>
<evidence type="ECO:0000259" key="7">
    <source>
        <dbReference type="SMART" id="SM00739"/>
    </source>
</evidence>
<dbReference type="InterPro" id="IPR014722">
    <property type="entry name" value="Rib_uL2_dom2"/>
</dbReference>
<dbReference type="PROSITE" id="PS01108">
    <property type="entry name" value="RIBOSOMAL_L24"/>
    <property type="match status" value="1"/>
</dbReference>
<dbReference type="Pfam" id="PF00467">
    <property type="entry name" value="KOW"/>
    <property type="match status" value="1"/>
</dbReference>
<evidence type="ECO:0000256" key="2">
    <source>
        <dbReference type="ARBA" id="ARBA00022980"/>
    </source>
</evidence>
<dbReference type="InterPro" id="IPR003256">
    <property type="entry name" value="Ribosomal_uL24"/>
</dbReference>
<evidence type="ECO:0000256" key="3">
    <source>
        <dbReference type="ARBA" id="ARBA00023274"/>
    </source>
</evidence>
<comment type="similarity">
    <text evidence="1 5 6">Belongs to the universal ribosomal protein uL24 family.</text>
</comment>
<dbReference type="InterPro" id="IPR005824">
    <property type="entry name" value="KOW"/>
</dbReference>
<reference evidence="8 9" key="1">
    <citation type="journal article" date="2016" name="Nat. Commun.">
        <title>Thousands of microbial genomes shed light on interconnected biogeochemical processes in an aquifer system.</title>
        <authorList>
            <person name="Anantharaman K."/>
            <person name="Brown C.T."/>
            <person name="Hug L.A."/>
            <person name="Sharon I."/>
            <person name="Castelle C.J."/>
            <person name="Probst A.J."/>
            <person name="Thomas B.C."/>
            <person name="Singh A."/>
            <person name="Wilkins M.J."/>
            <person name="Karaoz U."/>
            <person name="Brodie E.L."/>
            <person name="Williams K.H."/>
            <person name="Hubbard S.S."/>
            <person name="Banfield J.F."/>
        </authorList>
    </citation>
    <scope>NUCLEOTIDE SEQUENCE [LARGE SCALE GENOMIC DNA]</scope>
</reference>
<dbReference type="InterPro" id="IPR041988">
    <property type="entry name" value="Ribosomal_uL24_KOW"/>
</dbReference>
<dbReference type="Pfam" id="PF17136">
    <property type="entry name" value="ribosomal_L24"/>
    <property type="match status" value="1"/>
</dbReference>
<dbReference type="Gene3D" id="2.30.30.30">
    <property type="match status" value="1"/>
</dbReference>
<evidence type="ECO:0000256" key="4">
    <source>
        <dbReference type="ARBA" id="ARBA00035206"/>
    </source>
</evidence>
<dbReference type="GO" id="GO:0005840">
    <property type="term" value="C:ribosome"/>
    <property type="evidence" value="ECO:0007669"/>
    <property type="project" value="UniProtKB-KW"/>
</dbReference>
<gene>
    <name evidence="5" type="primary">rplX</name>
    <name evidence="8" type="ORF">A3J48_02935</name>
</gene>
<keyword evidence="3 5" id="KW-0687">Ribonucleoprotein</keyword>
<evidence type="ECO:0000313" key="8">
    <source>
        <dbReference type="EMBL" id="OGE85104.1"/>
    </source>
</evidence>
<evidence type="ECO:0000313" key="9">
    <source>
        <dbReference type="Proteomes" id="UP000176786"/>
    </source>
</evidence>
<comment type="caution">
    <text evidence="8">The sequence shown here is derived from an EMBL/GenBank/DDBJ whole genome shotgun (WGS) entry which is preliminary data.</text>
</comment>
<organism evidence="8 9">
    <name type="scientific">Candidatus Doudnabacteria bacterium RIFCSPHIGHO2_02_FULL_46_11</name>
    <dbReference type="NCBI Taxonomy" id="1817832"/>
    <lineage>
        <taxon>Bacteria</taxon>
        <taxon>Candidatus Doudnaibacteriota</taxon>
    </lineage>
</organism>
<dbReference type="SUPFAM" id="SSF50104">
    <property type="entry name" value="Translation proteins SH3-like domain"/>
    <property type="match status" value="1"/>
</dbReference>
<keyword evidence="5" id="KW-0694">RNA-binding</keyword>
<dbReference type="InterPro" id="IPR005825">
    <property type="entry name" value="Ribosomal_uL24_CS"/>
</dbReference>
<dbReference type="NCBIfam" id="TIGR01079">
    <property type="entry name" value="rplX_bact"/>
    <property type="match status" value="1"/>
</dbReference>
<keyword evidence="2 5" id="KW-0689">Ribosomal protein</keyword>
<name>A0A1F5P5L2_9BACT</name>
<comment type="subunit">
    <text evidence="5">Part of the 50S ribosomal subunit.</text>
</comment>
<dbReference type="CDD" id="cd06089">
    <property type="entry name" value="KOW_RPL26"/>
    <property type="match status" value="1"/>
</dbReference>
<dbReference type="GO" id="GO:0006412">
    <property type="term" value="P:translation"/>
    <property type="evidence" value="ECO:0007669"/>
    <property type="project" value="UniProtKB-UniRule"/>
</dbReference>
<evidence type="ECO:0000256" key="6">
    <source>
        <dbReference type="RuleBase" id="RU003477"/>
    </source>
</evidence>
<dbReference type="HAMAP" id="MF_01326_B">
    <property type="entry name" value="Ribosomal_uL24_B"/>
    <property type="match status" value="1"/>
</dbReference>
<sequence>MALTKFKKGDTVQVITGKDKGKTGKVLEVAKNDFSIMVEGLGLVIKHRRPRKSNEKGQKLTRPTFFAQSKVMLVCSNCGKLSRVSIVTAENGEKSRVCKKCNRTV</sequence>
<proteinExistence type="inferred from homology"/>
<protein>
    <recommendedName>
        <fullName evidence="4 5">Large ribosomal subunit protein uL24</fullName>
    </recommendedName>
</protein>
<dbReference type="PANTHER" id="PTHR12903">
    <property type="entry name" value="MITOCHONDRIAL RIBOSOMAL PROTEIN L24"/>
    <property type="match status" value="1"/>
</dbReference>